<accession>A0A9X2H933</accession>
<dbReference type="Proteomes" id="UP001139502">
    <property type="component" value="Unassembled WGS sequence"/>
</dbReference>
<feature type="domain" description="DUF202" evidence="6">
    <location>
        <begin position="4"/>
        <end position="68"/>
    </location>
</feature>
<evidence type="ECO:0000313" key="8">
    <source>
        <dbReference type="Proteomes" id="UP001139502"/>
    </source>
</evidence>
<reference evidence="7" key="1">
    <citation type="submission" date="2022-06" db="EMBL/GenBank/DDBJ databases">
        <title>Rothia sp. isolated from sandalwood seedling.</title>
        <authorList>
            <person name="Tuikhar N."/>
            <person name="Kirdat K."/>
            <person name="Thorat V."/>
            <person name="Swetha P."/>
            <person name="Padma S."/>
            <person name="Sundararaj R."/>
            <person name="Yadav A."/>
        </authorList>
    </citation>
    <scope>NUCLEOTIDE SEQUENCE</scope>
    <source>
        <strain evidence="7">AR01</strain>
    </source>
</reference>
<keyword evidence="8" id="KW-1185">Reference proteome</keyword>
<comment type="caution">
    <text evidence="7">The sequence shown here is derived from an EMBL/GenBank/DDBJ whole genome shotgun (WGS) entry which is preliminary data.</text>
</comment>
<dbReference type="EMBL" id="JANAFB010000004">
    <property type="protein sequence ID" value="MCP3424986.1"/>
    <property type="molecule type" value="Genomic_DNA"/>
</dbReference>
<dbReference type="GO" id="GO:0012505">
    <property type="term" value="C:endomembrane system"/>
    <property type="evidence" value="ECO:0007669"/>
    <property type="project" value="UniProtKB-SubCell"/>
</dbReference>
<proteinExistence type="predicted"/>
<feature type="transmembrane region" description="Helical" evidence="5">
    <location>
        <begin position="37"/>
        <end position="58"/>
    </location>
</feature>
<evidence type="ECO:0000256" key="2">
    <source>
        <dbReference type="ARBA" id="ARBA00022692"/>
    </source>
</evidence>
<evidence type="ECO:0000259" key="6">
    <source>
        <dbReference type="Pfam" id="PF02656"/>
    </source>
</evidence>
<gene>
    <name evidence="7" type="ORF">NBM05_02800</name>
</gene>
<protein>
    <submittedName>
        <fullName evidence="7">DUF202 domain-containing protein</fullName>
    </submittedName>
</protein>
<evidence type="ECO:0000256" key="1">
    <source>
        <dbReference type="ARBA" id="ARBA00004127"/>
    </source>
</evidence>
<feature type="transmembrane region" description="Helical" evidence="5">
    <location>
        <begin position="12"/>
        <end position="31"/>
    </location>
</feature>
<evidence type="ECO:0000256" key="4">
    <source>
        <dbReference type="ARBA" id="ARBA00023136"/>
    </source>
</evidence>
<dbReference type="AlphaFoldDB" id="A0A9X2H933"/>
<feature type="transmembrane region" description="Helical" evidence="5">
    <location>
        <begin position="79"/>
        <end position="101"/>
    </location>
</feature>
<name>A0A9X2H933_9MICC</name>
<evidence type="ECO:0000256" key="3">
    <source>
        <dbReference type="ARBA" id="ARBA00022989"/>
    </source>
</evidence>
<keyword evidence="2 5" id="KW-0812">Transmembrane</keyword>
<dbReference type="InterPro" id="IPR003807">
    <property type="entry name" value="DUF202"/>
</dbReference>
<organism evidence="7 8">
    <name type="scientific">Rothia santali</name>
    <dbReference type="NCBI Taxonomy" id="2949643"/>
    <lineage>
        <taxon>Bacteria</taxon>
        <taxon>Bacillati</taxon>
        <taxon>Actinomycetota</taxon>
        <taxon>Actinomycetes</taxon>
        <taxon>Micrococcales</taxon>
        <taxon>Micrococcaceae</taxon>
        <taxon>Rothia</taxon>
    </lineage>
</organism>
<evidence type="ECO:0000313" key="7">
    <source>
        <dbReference type="EMBL" id="MCP3424986.1"/>
    </source>
</evidence>
<evidence type="ECO:0000256" key="5">
    <source>
        <dbReference type="SAM" id="Phobius"/>
    </source>
</evidence>
<comment type="subcellular location">
    <subcellularLocation>
        <location evidence="1">Endomembrane system</location>
        <topology evidence="1">Multi-pass membrane protein</topology>
    </subcellularLocation>
</comment>
<keyword evidence="3 5" id="KW-1133">Transmembrane helix</keyword>
<dbReference type="Pfam" id="PF02656">
    <property type="entry name" value="DUF202"/>
    <property type="match status" value="1"/>
</dbReference>
<sequence length="102" mass="10951">MHEDPGLQPERTVLAWGRTLLLFTTVAAVFLRWLPRYGALMLMLALLAAAVAGAIYATQRLRYRRQSRGISDESLEPDVAAVLVTSAATCALGVLGVVVVLG</sequence>
<keyword evidence="4 5" id="KW-0472">Membrane</keyword>